<name>A0A2M9HF32_9BIFI</name>
<evidence type="ECO:0000256" key="2">
    <source>
        <dbReference type="PIRSR" id="PIRSR605754-1"/>
    </source>
</evidence>
<dbReference type="Gene3D" id="2.40.260.10">
    <property type="entry name" value="Sortase"/>
    <property type="match status" value="1"/>
</dbReference>
<keyword evidence="4" id="KW-0812">Transmembrane</keyword>
<evidence type="ECO:0000256" key="1">
    <source>
        <dbReference type="ARBA" id="ARBA00022801"/>
    </source>
</evidence>
<dbReference type="OrthoDB" id="5242161at2"/>
<keyword evidence="1" id="KW-0378">Hydrolase</keyword>
<gene>
    <name evidence="5" type="ORF">CSQ87_05225</name>
</gene>
<dbReference type="InterPro" id="IPR005754">
    <property type="entry name" value="Sortase"/>
</dbReference>
<dbReference type="InterPro" id="IPR023365">
    <property type="entry name" value="Sortase_dom-sf"/>
</dbReference>
<feature type="active site" description="Acyl-thioester intermediate" evidence="2">
    <location>
        <position position="215"/>
    </location>
</feature>
<evidence type="ECO:0000313" key="6">
    <source>
        <dbReference type="Proteomes" id="UP000231451"/>
    </source>
</evidence>
<dbReference type="AlphaFoldDB" id="A0A2M9HF32"/>
<keyword evidence="4" id="KW-1133">Transmembrane helix</keyword>
<dbReference type="NCBIfam" id="TIGR01076">
    <property type="entry name" value="sortase_fam"/>
    <property type="match status" value="1"/>
</dbReference>
<feature type="region of interest" description="Disordered" evidence="3">
    <location>
        <begin position="280"/>
        <end position="299"/>
    </location>
</feature>
<comment type="caution">
    <text evidence="5">The sequence shown here is derived from an EMBL/GenBank/DDBJ whole genome shotgun (WGS) entry which is preliminary data.</text>
</comment>
<dbReference type="InterPro" id="IPR042002">
    <property type="entry name" value="Sortase_C"/>
</dbReference>
<dbReference type="Pfam" id="PF04203">
    <property type="entry name" value="Sortase"/>
    <property type="match status" value="1"/>
</dbReference>
<accession>A0A2M9HF32</accession>
<sequence length="299" mass="32392">MKKLRDILPLLVIIGGLLVLFYPTISNFFIMRNASRAVGNYDAAVNALSDAEYRKILNAAHAYNTKLAAQAAGGATSALANAVNTAATDKEYQSILNVDGNGMMGYITVPRLKETLPVYHGTSEPVLQSGIGHLEGTSVPVGGASTHAAVSGHRGLPSAKLFTDLDQMKKGDLFFFRILKDTYAYKVDSIVTVLPTDTKSLVIAPGKDQATLITCTPYGVNTHRLLIRGHRVPYTPDMEEQAANQFGLHIPIQYLIPMIGLAVLLIGGGIARHVYRRTHTIPAQHSHTGERRPRHGHHA</sequence>
<keyword evidence="6" id="KW-1185">Reference proteome</keyword>
<organism evidence="5 6">
    <name type="scientific">Bifidobacterium simiarum</name>
    <dbReference type="NCBI Taxonomy" id="2045441"/>
    <lineage>
        <taxon>Bacteria</taxon>
        <taxon>Bacillati</taxon>
        <taxon>Actinomycetota</taxon>
        <taxon>Actinomycetes</taxon>
        <taxon>Bifidobacteriales</taxon>
        <taxon>Bifidobacteriaceae</taxon>
        <taxon>Bifidobacterium</taxon>
    </lineage>
</organism>
<dbReference type="NCBIfam" id="NF033745">
    <property type="entry name" value="class_C_sortase"/>
    <property type="match status" value="1"/>
</dbReference>
<dbReference type="Proteomes" id="UP000231451">
    <property type="component" value="Unassembled WGS sequence"/>
</dbReference>
<protein>
    <submittedName>
        <fullName evidence="5">Class C sortase</fullName>
    </submittedName>
</protein>
<reference evidence="5 6" key="1">
    <citation type="submission" date="2017-10" db="EMBL/GenBank/DDBJ databases">
        <title>Draft genome sequences of strains TRE 1, TRE 9, TRE H and TRI 7, isolated from tamarins, belonging to four potential novel Bifidobacterium species.</title>
        <authorList>
            <person name="Mattarelli P."/>
            <person name="Modesto M."/>
            <person name="Puglisi E."/>
            <person name="Morelli L."/>
            <person name="Spezio C."/>
            <person name="Bonetti A."/>
            <person name="Sandri C."/>
        </authorList>
    </citation>
    <scope>NUCLEOTIDE SEQUENCE [LARGE SCALE GENOMIC DNA]</scope>
    <source>
        <strain evidence="6">TRI7</strain>
    </source>
</reference>
<evidence type="ECO:0000256" key="3">
    <source>
        <dbReference type="SAM" id="MobiDB-lite"/>
    </source>
</evidence>
<proteinExistence type="predicted"/>
<evidence type="ECO:0000256" key="4">
    <source>
        <dbReference type="SAM" id="Phobius"/>
    </source>
</evidence>
<feature type="active site" description="Proton donor/acceptor" evidence="2">
    <location>
        <position position="153"/>
    </location>
</feature>
<dbReference type="CDD" id="cd05827">
    <property type="entry name" value="Sortase_C"/>
    <property type="match status" value="1"/>
</dbReference>
<evidence type="ECO:0000313" key="5">
    <source>
        <dbReference type="EMBL" id="PJM75411.1"/>
    </source>
</evidence>
<dbReference type="RefSeq" id="WP_100512829.1">
    <property type="nucleotide sequence ID" value="NZ_PEBK01000004.1"/>
</dbReference>
<dbReference type="SUPFAM" id="SSF63817">
    <property type="entry name" value="Sortase"/>
    <property type="match status" value="1"/>
</dbReference>
<dbReference type="GO" id="GO:0016787">
    <property type="term" value="F:hydrolase activity"/>
    <property type="evidence" value="ECO:0007669"/>
    <property type="project" value="UniProtKB-KW"/>
</dbReference>
<feature type="transmembrane region" description="Helical" evidence="4">
    <location>
        <begin position="254"/>
        <end position="275"/>
    </location>
</feature>
<keyword evidence="4" id="KW-0472">Membrane</keyword>
<feature type="transmembrane region" description="Helical" evidence="4">
    <location>
        <begin position="7"/>
        <end position="25"/>
    </location>
</feature>
<dbReference type="EMBL" id="PEBK01000004">
    <property type="protein sequence ID" value="PJM75411.1"/>
    <property type="molecule type" value="Genomic_DNA"/>
</dbReference>